<organism evidence="1 2">
    <name type="scientific">Faecalibacterium prausnitzii M21/2</name>
    <dbReference type="NCBI Taxonomy" id="411485"/>
    <lineage>
        <taxon>Bacteria</taxon>
        <taxon>Bacillati</taxon>
        <taxon>Bacillota</taxon>
        <taxon>Clostridia</taxon>
        <taxon>Eubacteriales</taxon>
        <taxon>Oscillospiraceae</taxon>
        <taxon>Faecalibacterium</taxon>
    </lineage>
</organism>
<sequence length="34" mass="4693">MYQRLFRWMQKYLFWQLFRRVLYRVQQLRRKLLK</sequence>
<reference evidence="1 2" key="2">
    <citation type="submission" date="2007-09" db="EMBL/GenBank/DDBJ databases">
        <authorList>
            <person name="Fulton L."/>
            <person name="Clifton S."/>
            <person name="Fulton B."/>
            <person name="Xu J."/>
            <person name="Minx P."/>
            <person name="Pepin K.H."/>
            <person name="Johnson M."/>
            <person name="Thiruvilangam P."/>
            <person name="Bhonagiri V."/>
            <person name="Nash W.E."/>
            <person name="Mardis E.R."/>
            <person name="Wilson R.K."/>
        </authorList>
    </citation>
    <scope>NUCLEOTIDE SEQUENCE [LARGE SCALE GENOMIC DNA]</scope>
    <source>
        <strain evidence="1 2">M21/2</strain>
    </source>
</reference>
<dbReference type="Proteomes" id="UP000005945">
    <property type="component" value="Unassembled WGS sequence"/>
</dbReference>
<dbReference type="EMBL" id="ABED02000025">
    <property type="protein sequence ID" value="EDP21729.1"/>
    <property type="molecule type" value="Genomic_DNA"/>
</dbReference>
<dbReference type="HOGENOM" id="CLU_3373854_0_0_9"/>
<proteinExistence type="predicted"/>
<dbReference type="AlphaFoldDB" id="A8SB33"/>
<accession>A8SB33</accession>
<evidence type="ECO:0000313" key="1">
    <source>
        <dbReference type="EMBL" id="EDP21729.1"/>
    </source>
</evidence>
<comment type="caution">
    <text evidence="1">The sequence shown here is derived from an EMBL/GenBank/DDBJ whole genome shotgun (WGS) entry which is preliminary data.</text>
</comment>
<gene>
    <name evidence="1" type="ORF">FAEPRAM212_01550</name>
</gene>
<reference evidence="1 2" key="1">
    <citation type="submission" date="2007-09" db="EMBL/GenBank/DDBJ databases">
        <title>Draft genome sequence of Faecalibacterium prausnitzii M21/2.</title>
        <authorList>
            <person name="Sudarsanam P."/>
            <person name="Ley R."/>
            <person name="Guruge J."/>
            <person name="Turnbaugh P.J."/>
            <person name="Mahowald M."/>
            <person name="Liep D."/>
            <person name="Gordon J."/>
        </authorList>
    </citation>
    <scope>NUCLEOTIDE SEQUENCE [LARGE SCALE GENOMIC DNA]</scope>
    <source>
        <strain evidence="1 2">M21/2</strain>
    </source>
</reference>
<evidence type="ECO:0000313" key="2">
    <source>
        <dbReference type="Proteomes" id="UP000005945"/>
    </source>
</evidence>
<protein>
    <submittedName>
        <fullName evidence="1">Uncharacterized protein</fullName>
    </submittedName>
</protein>
<name>A8SB33_9FIRM</name>